<sequence length="168" mass="19616">MQIQKIALLFLLTFMLFISCDKKEFGAEALLQGSYVGTLTPVNSEIQTIQPAVADVKVVGDHLLEIHCYSEEFDTIIRLNYYHHNEQYMVCATGQDFENMYGHALSGQHMSQGRMMNESEWMYHLRREHSESDEHFGQFGGMDHSFEYIFMLENDELPYNLKFRGIKK</sequence>
<proteinExistence type="predicted"/>
<dbReference type="PROSITE" id="PS51257">
    <property type="entry name" value="PROKAR_LIPOPROTEIN"/>
    <property type="match status" value="1"/>
</dbReference>
<protein>
    <submittedName>
        <fullName evidence="1">Uncharacterized protein</fullName>
    </submittedName>
</protein>
<comment type="caution">
    <text evidence="1">The sequence shown here is derived from an EMBL/GenBank/DDBJ whole genome shotgun (WGS) entry which is preliminary data.</text>
</comment>
<evidence type="ECO:0000313" key="2">
    <source>
        <dbReference type="Proteomes" id="UP001139344"/>
    </source>
</evidence>
<accession>A0A9X1UX52</accession>
<keyword evidence="2" id="KW-1185">Reference proteome</keyword>
<name>A0A9X1UX52_9FLAO</name>
<dbReference type="EMBL" id="JAJSON010000020">
    <property type="protein sequence ID" value="MCG9971826.1"/>
    <property type="molecule type" value="Genomic_DNA"/>
</dbReference>
<dbReference type="RefSeq" id="WP_240098446.1">
    <property type="nucleotide sequence ID" value="NZ_JAJSON010000020.1"/>
</dbReference>
<organism evidence="1 2">
    <name type="scientific">Christiangramia crocea</name>
    <dbReference type="NCBI Taxonomy" id="2904124"/>
    <lineage>
        <taxon>Bacteria</taxon>
        <taxon>Pseudomonadati</taxon>
        <taxon>Bacteroidota</taxon>
        <taxon>Flavobacteriia</taxon>
        <taxon>Flavobacteriales</taxon>
        <taxon>Flavobacteriaceae</taxon>
        <taxon>Christiangramia</taxon>
    </lineage>
</organism>
<evidence type="ECO:0000313" key="1">
    <source>
        <dbReference type="EMBL" id="MCG9971826.1"/>
    </source>
</evidence>
<dbReference type="Proteomes" id="UP001139344">
    <property type="component" value="Unassembled WGS sequence"/>
</dbReference>
<dbReference type="AlphaFoldDB" id="A0A9X1UX52"/>
<gene>
    <name evidence="1" type="ORF">LU635_09280</name>
</gene>
<reference evidence="1" key="1">
    <citation type="submission" date="2021-12" db="EMBL/GenBank/DDBJ databases">
        <title>Description of Gramella crocea sp. nov., a new bacterium isolated from activated sludge.</title>
        <authorList>
            <person name="Zhang X."/>
        </authorList>
    </citation>
    <scope>NUCLEOTIDE SEQUENCE</scope>
    <source>
        <strain evidence="1">YB25</strain>
    </source>
</reference>